<evidence type="ECO:0008006" key="4">
    <source>
        <dbReference type="Google" id="ProtNLM"/>
    </source>
</evidence>
<evidence type="ECO:0000256" key="1">
    <source>
        <dbReference type="SAM" id="SignalP"/>
    </source>
</evidence>
<sequence>MTGNVAAVAFILCAAWTSGTKAKPDVQGDVQGGLRRAEIRAMADAEESIVSSPKELGSGDLDRAEGRSFADSVEEFGAAVFESLEGFDFGSPDGCVTDAEGNLDCTPHDAILGGNDMV</sequence>
<evidence type="ECO:0000313" key="3">
    <source>
        <dbReference type="Proteomes" id="UP001321473"/>
    </source>
</evidence>
<accession>A0AAQ4CWX6</accession>
<name>A0AAQ4CWX6_AMBAM</name>
<proteinExistence type="predicted"/>
<comment type="caution">
    <text evidence="2">The sequence shown here is derived from an EMBL/GenBank/DDBJ whole genome shotgun (WGS) entry which is preliminary data.</text>
</comment>
<feature type="chain" id="PRO_5042953650" description="Secreted protein" evidence="1">
    <location>
        <begin position="23"/>
        <end position="118"/>
    </location>
</feature>
<organism evidence="2 3">
    <name type="scientific">Amblyomma americanum</name>
    <name type="common">Lone star tick</name>
    <dbReference type="NCBI Taxonomy" id="6943"/>
    <lineage>
        <taxon>Eukaryota</taxon>
        <taxon>Metazoa</taxon>
        <taxon>Ecdysozoa</taxon>
        <taxon>Arthropoda</taxon>
        <taxon>Chelicerata</taxon>
        <taxon>Arachnida</taxon>
        <taxon>Acari</taxon>
        <taxon>Parasitiformes</taxon>
        <taxon>Ixodida</taxon>
        <taxon>Ixodoidea</taxon>
        <taxon>Ixodidae</taxon>
        <taxon>Amblyomminae</taxon>
        <taxon>Amblyomma</taxon>
    </lineage>
</organism>
<gene>
    <name evidence="2" type="ORF">V5799_002585</name>
</gene>
<keyword evidence="1" id="KW-0732">Signal</keyword>
<protein>
    <recommendedName>
        <fullName evidence="4">Secreted protein</fullName>
    </recommendedName>
</protein>
<dbReference type="Proteomes" id="UP001321473">
    <property type="component" value="Unassembled WGS sequence"/>
</dbReference>
<reference evidence="2 3" key="1">
    <citation type="journal article" date="2023" name="Arcadia Sci">
        <title>De novo assembly of a long-read Amblyomma americanum tick genome.</title>
        <authorList>
            <person name="Chou S."/>
            <person name="Poskanzer K.E."/>
            <person name="Rollins M."/>
            <person name="Thuy-Boun P.S."/>
        </authorList>
    </citation>
    <scope>NUCLEOTIDE SEQUENCE [LARGE SCALE GENOMIC DNA]</scope>
    <source>
        <strain evidence="2">F_SG_1</strain>
        <tissue evidence="2">Salivary glands</tissue>
    </source>
</reference>
<dbReference type="AlphaFoldDB" id="A0AAQ4CWX6"/>
<feature type="signal peptide" evidence="1">
    <location>
        <begin position="1"/>
        <end position="22"/>
    </location>
</feature>
<dbReference type="EMBL" id="JARKHS020036873">
    <property type="protein sequence ID" value="KAK8754716.1"/>
    <property type="molecule type" value="Genomic_DNA"/>
</dbReference>
<keyword evidence="3" id="KW-1185">Reference proteome</keyword>
<evidence type="ECO:0000313" key="2">
    <source>
        <dbReference type="EMBL" id="KAK8754716.1"/>
    </source>
</evidence>